<dbReference type="InterPro" id="IPR017871">
    <property type="entry name" value="ABC_transporter-like_CS"/>
</dbReference>
<dbReference type="EMBL" id="ADNU01000016">
    <property type="protein sequence ID" value="EFG48253.1"/>
    <property type="molecule type" value="Genomic_DNA"/>
</dbReference>
<sequence length="250" mass="27457">MTDQTSTPLVEITGVEKYYGDFHALKNVNLTVDKGEVVVVIGPSGSGKSTLCRTINRLETISEGSISIDGKDLPQEGAELAALRSDVGMVFQSFNLFAHMTILENVTLGPIKVRKMSKKDADELAMQLLKRVGVDHQAQKYPAQLSGGQQQRVAIARSLAMKPKLMLFDEPTSALDPEMINEVLDTMVNLAKEGMTMVVVTHEMGFARKAANRVVFMADGEIVEVAEPEEFFTNPQSDRAKDFLSKILTH</sequence>
<dbReference type="InterPro" id="IPR027417">
    <property type="entry name" value="P-loop_NTPase"/>
</dbReference>
<dbReference type="GO" id="GO:0015426">
    <property type="term" value="F:ATPase-coupled polar amino acid-transporter activity"/>
    <property type="evidence" value="ECO:0007669"/>
    <property type="project" value="UniProtKB-EC"/>
</dbReference>
<dbReference type="SMART" id="SM00382">
    <property type="entry name" value="AAA"/>
    <property type="match status" value="1"/>
</dbReference>
<evidence type="ECO:0000256" key="2">
    <source>
        <dbReference type="ARBA" id="ARBA00005417"/>
    </source>
</evidence>
<dbReference type="InterPro" id="IPR030679">
    <property type="entry name" value="ABC_ATPase_HisP-typ"/>
</dbReference>
<dbReference type="InterPro" id="IPR003439">
    <property type="entry name" value="ABC_transporter-like_ATP-bd"/>
</dbReference>
<dbReference type="PROSITE" id="PS50893">
    <property type="entry name" value="ABC_TRANSPORTER_2"/>
    <property type="match status" value="1"/>
</dbReference>
<dbReference type="GO" id="GO:0005886">
    <property type="term" value="C:plasma membrane"/>
    <property type="evidence" value="ECO:0007669"/>
    <property type="project" value="UniProtKB-SubCell"/>
</dbReference>
<dbReference type="PROSITE" id="PS00211">
    <property type="entry name" value="ABC_TRANSPORTER_1"/>
    <property type="match status" value="1"/>
</dbReference>
<dbReference type="STRING" id="585530.HMPREF0183_0510"/>
<dbReference type="PANTHER" id="PTHR43166">
    <property type="entry name" value="AMINO ACID IMPORT ATP-BINDING PROTEIN"/>
    <property type="match status" value="1"/>
</dbReference>
<evidence type="ECO:0000259" key="11">
    <source>
        <dbReference type="PROSITE" id="PS50893"/>
    </source>
</evidence>
<comment type="subcellular location">
    <subcellularLocation>
        <location evidence="1">Cell membrane</location>
        <topology evidence="1">Peripheral membrane protein</topology>
    </subcellularLocation>
</comment>
<dbReference type="GO" id="GO:0016887">
    <property type="term" value="F:ATP hydrolysis activity"/>
    <property type="evidence" value="ECO:0007669"/>
    <property type="project" value="InterPro"/>
</dbReference>
<dbReference type="InterPro" id="IPR003593">
    <property type="entry name" value="AAA+_ATPase"/>
</dbReference>
<comment type="catalytic activity">
    <reaction evidence="10">
        <text>a polar amino acid(out) + ATP + H2O = a polar amino acid(in) + ADP + phosphate + H(+)</text>
        <dbReference type="Rhea" id="RHEA:14673"/>
        <dbReference type="ChEBI" id="CHEBI:15377"/>
        <dbReference type="ChEBI" id="CHEBI:15378"/>
        <dbReference type="ChEBI" id="CHEBI:30616"/>
        <dbReference type="ChEBI" id="CHEBI:43474"/>
        <dbReference type="ChEBI" id="CHEBI:62031"/>
        <dbReference type="ChEBI" id="CHEBI:456216"/>
        <dbReference type="EC" id="7.4.2.1"/>
    </reaction>
    <physiologicalReaction direction="left-to-right" evidence="10">
        <dbReference type="Rhea" id="RHEA:14674"/>
    </physiologicalReaction>
</comment>
<keyword evidence="4" id="KW-1003">Cell membrane</keyword>
<keyword evidence="8" id="KW-0472">Membrane</keyword>
<proteinExistence type="inferred from homology"/>
<reference evidence="12 13" key="1">
    <citation type="submission" date="2010-04" db="EMBL/GenBank/DDBJ databases">
        <authorList>
            <person name="Qin X."/>
            <person name="Bachman B."/>
            <person name="Battles P."/>
            <person name="Bell A."/>
            <person name="Bess C."/>
            <person name="Bickham C."/>
            <person name="Chaboub L."/>
            <person name="Chen D."/>
            <person name="Coyle M."/>
            <person name="Deiros D.R."/>
            <person name="Dinh H."/>
            <person name="Forbes L."/>
            <person name="Fowler G."/>
            <person name="Francisco L."/>
            <person name="Fu Q."/>
            <person name="Gubbala S."/>
            <person name="Hale W."/>
            <person name="Han Y."/>
            <person name="Hemphill L."/>
            <person name="Highlander S.K."/>
            <person name="Hirani K."/>
            <person name="Hogues M."/>
            <person name="Jackson L."/>
            <person name="Jakkamsetti A."/>
            <person name="Javaid M."/>
            <person name="Jiang H."/>
            <person name="Korchina V."/>
            <person name="Kovar C."/>
            <person name="Lara F."/>
            <person name="Lee S."/>
            <person name="Mata R."/>
            <person name="Mathew T."/>
            <person name="Moen C."/>
            <person name="Morales K."/>
            <person name="Munidasa M."/>
            <person name="Nazareth L."/>
            <person name="Ngo R."/>
            <person name="Nguyen L."/>
            <person name="Okwuonu G."/>
            <person name="Ongeri F."/>
            <person name="Patil S."/>
            <person name="Petrosino J."/>
            <person name="Pham C."/>
            <person name="Pham P."/>
            <person name="Pu L.-L."/>
            <person name="Puazo M."/>
            <person name="Raj R."/>
            <person name="Reid J."/>
            <person name="Rouhana J."/>
            <person name="Saada N."/>
            <person name="Shang Y."/>
            <person name="Simmons D."/>
            <person name="Thornton R."/>
            <person name="Warren J."/>
            <person name="Weissenberger G."/>
            <person name="Zhang J."/>
            <person name="Zhang L."/>
            <person name="Zhou C."/>
            <person name="Zhu D."/>
            <person name="Muzny D."/>
            <person name="Worley K."/>
            <person name="Gibbs R."/>
        </authorList>
    </citation>
    <scope>NUCLEOTIDE SEQUENCE [LARGE SCALE GENOMIC DNA]</scope>
    <source>
        <strain evidence="12 13">ATCC 49030</strain>
    </source>
</reference>
<protein>
    <recommendedName>
        <fullName evidence="9">ABC-type polar-amino-acid transporter</fullName>
        <ecNumber evidence="9">7.4.2.1</ecNumber>
    </recommendedName>
</protein>
<keyword evidence="3" id="KW-0813">Transport</keyword>
<dbReference type="Proteomes" id="UP000005714">
    <property type="component" value="Unassembled WGS sequence"/>
</dbReference>
<comment type="caution">
    <text evidence="12">The sequence shown here is derived from an EMBL/GenBank/DDBJ whole genome shotgun (WGS) entry which is preliminary data.</text>
</comment>
<feature type="domain" description="ABC transporter" evidence="11">
    <location>
        <begin position="10"/>
        <end position="244"/>
    </location>
</feature>
<organism evidence="12 13">
    <name type="scientific">Brevibacterium mcbrellneri ATCC 49030</name>
    <dbReference type="NCBI Taxonomy" id="585530"/>
    <lineage>
        <taxon>Bacteria</taxon>
        <taxon>Bacillati</taxon>
        <taxon>Actinomycetota</taxon>
        <taxon>Actinomycetes</taxon>
        <taxon>Micrococcales</taxon>
        <taxon>Brevibacteriaceae</taxon>
        <taxon>Brevibacterium</taxon>
    </lineage>
</organism>
<evidence type="ECO:0000256" key="4">
    <source>
        <dbReference type="ARBA" id="ARBA00022475"/>
    </source>
</evidence>
<evidence type="ECO:0000256" key="8">
    <source>
        <dbReference type="ARBA" id="ARBA00023136"/>
    </source>
</evidence>
<dbReference type="PIRSF" id="PIRSF039085">
    <property type="entry name" value="ABC_ATPase_HisP"/>
    <property type="match status" value="1"/>
</dbReference>
<evidence type="ECO:0000256" key="1">
    <source>
        <dbReference type="ARBA" id="ARBA00004202"/>
    </source>
</evidence>
<evidence type="ECO:0000256" key="3">
    <source>
        <dbReference type="ARBA" id="ARBA00022448"/>
    </source>
</evidence>
<dbReference type="EC" id="7.4.2.1" evidence="9"/>
<evidence type="ECO:0000256" key="6">
    <source>
        <dbReference type="ARBA" id="ARBA00022840"/>
    </source>
</evidence>
<keyword evidence="7" id="KW-0029">Amino-acid transport</keyword>
<evidence type="ECO:0000313" key="12">
    <source>
        <dbReference type="EMBL" id="EFG48253.1"/>
    </source>
</evidence>
<evidence type="ECO:0000256" key="9">
    <source>
        <dbReference type="ARBA" id="ARBA00038850"/>
    </source>
</evidence>
<keyword evidence="5" id="KW-0547">Nucleotide-binding</keyword>
<dbReference type="Gene3D" id="3.40.50.300">
    <property type="entry name" value="P-loop containing nucleotide triphosphate hydrolases"/>
    <property type="match status" value="1"/>
</dbReference>
<comment type="similarity">
    <text evidence="2">Belongs to the ABC transporter superfamily.</text>
</comment>
<evidence type="ECO:0000313" key="13">
    <source>
        <dbReference type="Proteomes" id="UP000005714"/>
    </source>
</evidence>
<name>D4YKQ0_9MICO</name>
<dbReference type="eggNOG" id="COG1126">
    <property type="taxonomic scope" value="Bacteria"/>
</dbReference>
<gene>
    <name evidence="12" type="primary">gluA</name>
    <name evidence="12" type="ORF">HMPREF0183_0510</name>
</gene>
<dbReference type="CDD" id="cd03262">
    <property type="entry name" value="ABC_HisP_GlnQ"/>
    <property type="match status" value="1"/>
</dbReference>
<dbReference type="AlphaFoldDB" id="D4YKQ0"/>
<dbReference type="RefSeq" id="WP_005882472.1">
    <property type="nucleotide sequence ID" value="NZ_ADNU01000016.1"/>
</dbReference>
<evidence type="ECO:0000256" key="7">
    <source>
        <dbReference type="ARBA" id="ARBA00022970"/>
    </source>
</evidence>
<evidence type="ECO:0000256" key="5">
    <source>
        <dbReference type="ARBA" id="ARBA00022741"/>
    </source>
</evidence>
<dbReference type="SUPFAM" id="SSF52540">
    <property type="entry name" value="P-loop containing nucleoside triphosphate hydrolases"/>
    <property type="match status" value="1"/>
</dbReference>
<dbReference type="OrthoDB" id="4283894at2"/>
<dbReference type="Pfam" id="PF00005">
    <property type="entry name" value="ABC_tran"/>
    <property type="match status" value="1"/>
</dbReference>
<accession>D4YKQ0</accession>
<evidence type="ECO:0000256" key="10">
    <source>
        <dbReference type="ARBA" id="ARBA00047624"/>
    </source>
</evidence>
<dbReference type="GO" id="GO:0005524">
    <property type="term" value="F:ATP binding"/>
    <property type="evidence" value="ECO:0007669"/>
    <property type="project" value="UniProtKB-KW"/>
</dbReference>
<dbReference type="FunFam" id="3.40.50.300:FF:000020">
    <property type="entry name" value="Amino acid ABC transporter ATP-binding component"/>
    <property type="match status" value="1"/>
</dbReference>
<dbReference type="InterPro" id="IPR050086">
    <property type="entry name" value="MetN_ABC_transporter-like"/>
</dbReference>
<keyword evidence="13" id="KW-1185">Reference proteome</keyword>
<keyword evidence="6 12" id="KW-0067">ATP-binding</keyword>
<dbReference type="PANTHER" id="PTHR43166:SF9">
    <property type="entry name" value="GLUTAMATE_ASPARTATE IMPORT ATP-BINDING PROTEIN GLTL"/>
    <property type="match status" value="1"/>
</dbReference>